<dbReference type="EMBL" id="CP062222">
    <property type="protein sequence ID" value="QTC93316.1"/>
    <property type="molecule type" value="Genomic_DNA"/>
</dbReference>
<dbReference type="InterPro" id="IPR015590">
    <property type="entry name" value="Aldehyde_DH_dom"/>
</dbReference>
<keyword evidence="6" id="KW-0175">Coiled coil</keyword>
<feature type="coiled-coil region" evidence="6">
    <location>
        <begin position="59"/>
        <end position="86"/>
    </location>
</feature>
<dbReference type="SUPFAM" id="SSF53720">
    <property type="entry name" value="ALDH-like"/>
    <property type="match status" value="1"/>
</dbReference>
<evidence type="ECO:0000259" key="7">
    <source>
        <dbReference type="Pfam" id="PF00171"/>
    </source>
</evidence>
<reference evidence="8" key="1">
    <citation type="submission" date="2020-09" db="EMBL/GenBank/DDBJ databases">
        <title>Brevundimonas sp. LVF2 isolated from a puddle in Goettingen, Germany.</title>
        <authorList>
            <person name="Friedrich I."/>
            <person name="Klassen A."/>
            <person name="Hannes N."/>
            <person name="Schneider D."/>
            <person name="Hertel R."/>
            <person name="Daniel R."/>
        </authorList>
    </citation>
    <scope>NUCLEOTIDE SEQUENCE</scope>
    <source>
        <strain evidence="8">LVF2</strain>
    </source>
</reference>
<dbReference type="InterPro" id="IPR016162">
    <property type="entry name" value="Ald_DH_N"/>
</dbReference>
<dbReference type="InterPro" id="IPR050740">
    <property type="entry name" value="Aldehyde_DH_Superfamily"/>
</dbReference>
<dbReference type="InterPro" id="IPR044151">
    <property type="entry name" value="ALDH_KGSADH"/>
</dbReference>
<evidence type="ECO:0000313" key="9">
    <source>
        <dbReference type="Proteomes" id="UP000663918"/>
    </source>
</evidence>
<comment type="similarity">
    <text evidence="1">Belongs to the aldehyde dehydrogenase family.</text>
</comment>
<sequence length="523" mass="54237">MVKGELLIGGEARYGAGEAFKAFDPTLGTEIAPDFAGANLDDVRIACGLAAAAFDEYRATSLEDRAAFLEAIAENLERDADELLARAGVETGLPPARLKGELGRTTGQLRLFARVVREGAYLDVRIDHALPERTPPRSDIRLIHQPLGPVVVFGASNFPLAFSAAGGDTASALAAGCPVIVKAHPAHPGTSEIAGRAVMRAVAERGLPAGVFALLFDKGIEIGAALTADPRVAAVGFTGSRRGGEALMAIAAKRPRPIPVYAEMSSVNPVLLLPGALAERGEAIGKAFAGALSLGSGQFCTNPGLILAIGEADDFVAGARAAISEIAPTTMLTPGIHAAYRAGVSALNDHARVSCVVQGAEGEGLQGQVHLFTATSADLRADPRLVEEVFGASGLLVRCQDADDMAALLEDLEGQLTASVHAAPSDYPLARTLMPRLEKLAGRILFNGFGTGVEVCDAMVHGGPYPATGDGRSTSVGALAIARFLRPVSYQDVPAELLPTALREDNPEGVARRIDGVQTAVIR</sequence>
<proteinExistence type="inferred from homology"/>
<feature type="domain" description="Aldehyde dehydrogenase" evidence="7">
    <location>
        <begin position="18"/>
        <end position="451"/>
    </location>
</feature>
<evidence type="ECO:0000256" key="3">
    <source>
        <dbReference type="ARBA" id="ARBA00050769"/>
    </source>
</evidence>
<name>A0A975C3S0_9CAUL</name>
<dbReference type="InterPro" id="IPR016161">
    <property type="entry name" value="Ald_DH/histidinol_DH"/>
</dbReference>
<dbReference type="InterPro" id="IPR016163">
    <property type="entry name" value="Ald_DH_C"/>
</dbReference>
<evidence type="ECO:0000256" key="2">
    <source>
        <dbReference type="ARBA" id="ARBA00023002"/>
    </source>
</evidence>
<dbReference type="EC" id="1.2.1.26" evidence="5"/>
<accession>A0A975C3S0</accession>
<dbReference type="AlphaFoldDB" id="A0A975C3S0"/>
<comment type="catalytic activity">
    <reaction evidence="3">
        <text>2,5-dioxopentanoate + NAD(+) + H2O = 2-oxoglutarate + NADH + 2 H(+)</text>
        <dbReference type="Rhea" id="RHEA:47152"/>
        <dbReference type="ChEBI" id="CHEBI:15377"/>
        <dbReference type="ChEBI" id="CHEBI:15378"/>
        <dbReference type="ChEBI" id="CHEBI:16810"/>
        <dbReference type="ChEBI" id="CHEBI:57540"/>
        <dbReference type="ChEBI" id="CHEBI:57945"/>
        <dbReference type="ChEBI" id="CHEBI:58136"/>
    </reaction>
</comment>
<keyword evidence="2" id="KW-0560">Oxidoreductase</keyword>
<dbReference type="PANTHER" id="PTHR43353">
    <property type="entry name" value="SUCCINATE-SEMIALDEHYDE DEHYDROGENASE, MITOCHONDRIAL"/>
    <property type="match status" value="1"/>
</dbReference>
<evidence type="ECO:0000256" key="4">
    <source>
        <dbReference type="ARBA" id="ARBA00051918"/>
    </source>
</evidence>
<dbReference type="Pfam" id="PF00171">
    <property type="entry name" value="Aldedh"/>
    <property type="match status" value="1"/>
</dbReference>
<evidence type="ECO:0000313" key="8">
    <source>
        <dbReference type="EMBL" id="QTC93316.1"/>
    </source>
</evidence>
<dbReference type="GO" id="GO:0047533">
    <property type="term" value="F:2,5-dioxovalerate dehydrogenase (NADP+) activity"/>
    <property type="evidence" value="ECO:0007669"/>
    <property type="project" value="UniProtKB-EC"/>
</dbReference>
<evidence type="ECO:0000256" key="1">
    <source>
        <dbReference type="ARBA" id="ARBA00009986"/>
    </source>
</evidence>
<keyword evidence="9" id="KW-1185">Reference proteome</keyword>
<comment type="catalytic activity">
    <reaction evidence="4">
        <text>2,5-dioxopentanoate + NADP(+) + H2O = 2-oxoglutarate + NADPH + 2 H(+)</text>
        <dbReference type="Rhea" id="RHEA:11296"/>
        <dbReference type="ChEBI" id="CHEBI:15377"/>
        <dbReference type="ChEBI" id="CHEBI:15378"/>
        <dbReference type="ChEBI" id="CHEBI:16810"/>
        <dbReference type="ChEBI" id="CHEBI:57783"/>
        <dbReference type="ChEBI" id="CHEBI:58136"/>
        <dbReference type="ChEBI" id="CHEBI:58349"/>
        <dbReference type="EC" id="1.2.1.26"/>
    </reaction>
</comment>
<dbReference type="KEGG" id="bgoe:IFJ75_11335"/>
<dbReference type="Gene3D" id="3.40.309.10">
    <property type="entry name" value="Aldehyde Dehydrogenase, Chain A, domain 2"/>
    <property type="match status" value="1"/>
</dbReference>
<dbReference type="FunFam" id="3.40.605.10:FF:000037">
    <property type="entry name" value="NADP-dependent fatty aldehyde dehydrogenase"/>
    <property type="match status" value="1"/>
</dbReference>
<organism evidence="8 9">
    <name type="scientific">Brevundimonas goettingensis</name>
    <dbReference type="NCBI Taxonomy" id="2774190"/>
    <lineage>
        <taxon>Bacteria</taxon>
        <taxon>Pseudomonadati</taxon>
        <taxon>Pseudomonadota</taxon>
        <taxon>Alphaproteobacteria</taxon>
        <taxon>Caulobacterales</taxon>
        <taxon>Caulobacteraceae</taxon>
        <taxon>Brevundimonas</taxon>
    </lineage>
</organism>
<dbReference type="CDD" id="cd07129">
    <property type="entry name" value="ALDH_KGSADH"/>
    <property type="match status" value="1"/>
</dbReference>
<protein>
    <recommendedName>
        <fullName evidence="5">2,5-dioxovalerate dehydrogenase</fullName>
        <ecNumber evidence="5">1.2.1.26</ecNumber>
    </recommendedName>
</protein>
<evidence type="ECO:0000256" key="5">
    <source>
        <dbReference type="ARBA" id="ARBA00067023"/>
    </source>
</evidence>
<dbReference type="PANTHER" id="PTHR43353:SF3">
    <property type="entry name" value="ALDEHYDE DEHYDROGENASE-RELATED"/>
    <property type="match status" value="1"/>
</dbReference>
<dbReference type="Gene3D" id="3.40.605.10">
    <property type="entry name" value="Aldehyde Dehydrogenase, Chain A, domain 1"/>
    <property type="match status" value="1"/>
</dbReference>
<gene>
    <name evidence="8" type="ORF">IFJ75_11335</name>
</gene>
<dbReference type="Proteomes" id="UP000663918">
    <property type="component" value="Chromosome"/>
</dbReference>
<evidence type="ECO:0000256" key="6">
    <source>
        <dbReference type="SAM" id="Coils"/>
    </source>
</evidence>